<dbReference type="EMBL" id="PISJ01000017">
    <property type="protein sequence ID" value="PKF32424.1"/>
    <property type="molecule type" value="Genomic_DNA"/>
</dbReference>
<name>A0A2N0WCZ7_9GAMM</name>
<dbReference type="InterPro" id="IPR032466">
    <property type="entry name" value="Metal_Hydrolase"/>
</dbReference>
<dbReference type="Gene3D" id="3.20.20.140">
    <property type="entry name" value="Metal-dependent hydrolases"/>
    <property type="match status" value="1"/>
</dbReference>
<gene>
    <name evidence="3" type="ORF">CW311_14470</name>
</gene>
<sequence>MKKKLCLGLSACLMTFGTQAQTPQADIIVMNADIRTSNPAKPKAQAFAIKDGKFLAVGNNAFIQNMASPKTQVIDAQGKTVLPGLTDAHTHLLGGLELWEGVDLFGITDRQEWFKLIAKRDKELPKDAWLVGGRWDVSAMKDTRMPTRQELDAIVPDRPVVLQDIDYHTVWVNSKAMQLLGIDKNTKAPEGGEIVKDPQTGEPTGIFKETAANQLILASPQYTKALLSGKAAIPVVEKIVAHFNSLGITSVHDMWAELATVYPALLESQKQLPMRIRFGLMAGEDQATLAQLQSYAKQRDQLNQRFIQKEQQWQKGPQFRFGYMKYFVDGTLMSYTAALNEPYADRHHFNIEPITSQPKLNDIVKNANDVGFPVAIHAIGDKSVDMALNAIENSPKHRQLINRIEHIEVTTKTAIPRFAELGVVASMQPDHAIAGNYQESRLGEARMPYSYAWQSLLSSGASMVLGSDWPTAPENPMLQLSDVVFREYNGKTRYSDNALSLDEALYAYTQAPANVAGWGNEIGSISVGKWADFVVLQGALQTPLNKDVKDWKVAQTWFAGEKVYDGKLNSK</sequence>
<dbReference type="GO" id="GO:0016810">
    <property type="term" value="F:hydrolase activity, acting on carbon-nitrogen (but not peptide) bonds"/>
    <property type="evidence" value="ECO:0007669"/>
    <property type="project" value="InterPro"/>
</dbReference>
<dbReference type="RefSeq" id="WP_101236961.1">
    <property type="nucleotide sequence ID" value="NZ_PISJ01000017.1"/>
</dbReference>
<dbReference type="InterPro" id="IPR011059">
    <property type="entry name" value="Metal-dep_hydrolase_composite"/>
</dbReference>
<evidence type="ECO:0000313" key="4">
    <source>
        <dbReference type="Proteomes" id="UP000233553"/>
    </source>
</evidence>
<keyword evidence="1" id="KW-0732">Signal</keyword>
<proteinExistence type="predicted"/>
<dbReference type="PANTHER" id="PTHR22642">
    <property type="entry name" value="IMIDAZOLONEPROPIONASE"/>
    <property type="match status" value="1"/>
</dbReference>
<dbReference type="CDD" id="cd01300">
    <property type="entry name" value="YtcJ_like"/>
    <property type="match status" value="1"/>
</dbReference>
<comment type="caution">
    <text evidence="3">The sequence shown here is derived from an EMBL/GenBank/DDBJ whole genome shotgun (WGS) entry which is preliminary data.</text>
</comment>
<evidence type="ECO:0000313" key="3">
    <source>
        <dbReference type="EMBL" id="PKF32424.1"/>
    </source>
</evidence>
<reference evidence="3 4" key="1">
    <citation type="submission" date="2017-12" db="EMBL/GenBank/DDBJ databases">
        <title>Draft Genome sequences of multiple microbial strains isolated from spacecraft associated surfaces.</title>
        <authorList>
            <person name="Seuylemezian A."/>
            <person name="Vaishampayan P."/>
            <person name="Venkateswaran K."/>
        </authorList>
    </citation>
    <scope>NUCLEOTIDE SEQUENCE [LARGE SCALE GENOMIC DNA]</scope>
    <source>
        <strain evidence="3 4">2P01AA</strain>
    </source>
</reference>
<keyword evidence="3" id="KW-0378">Hydrolase</keyword>
<evidence type="ECO:0000256" key="1">
    <source>
        <dbReference type="SAM" id="SignalP"/>
    </source>
</evidence>
<dbReference type="SUPFAM" id="SSF51556">
    <property type="entry name" value="Metallo-dependent hydrolases"/>
    <property type="match status" value="1"/>
</dbReference>
<feature type="domain" description="Amidohydrolase 3" evidence="2">
    <location>
        <begin position="72"/>
        <end position="564"/>
    </location>
</feature>
<dbReference type="Pfam" id="PF07969">
    <property type="entry name" value="Amidohydro_3"/>
    <property type="match status" value="1"/>
</dbReference>
<dbReference type="PANTHER" id="PTHR22642:SF2">
    <property type="entry name" value="PROTEIN LONG AFTER FAR-RED 3"/>
    <property type="match status" value="1"/>
</dbReference>
<dbReference type="InterPro" id="IPR033932">
    <property type="entry name" value="YtcJ-like"/>
</dbReference>
<dbReference type="AlphaFoldDB" id="A0A2N0WCZ7"/>
<dbReference type="Gene3D" id="3.10.310.70">
    <property type="match status" value="1"/>
</dbReference>
<organism evidence="3 4">
    <name type="scientific">Acinetobacter proteolyticus</name>
    <dbReference type="NCBI Taxonomy" id="1776741"/>
    <lineage>
        <taxon>Bacteria</taxon>
        <taxon>Pseudomonadati</taxon>
        <taxon>Pseudomonadota</taxon>
        <taxon>Gammaproteobacteria</taxon>
        <taxon>Moraxellales</taxon>
        <taxon>Moraxellaceae</taxon>
        <taxon>Acinetobacter</taxon>
    </lineage>
</organism>
<evidence type="ECO:0000259" key="2">
    <source>
        <dbReference type="Pfam" id="PF07969"/>
    </source>
</evidence>
<accession>A0A2N0WCZ7</accession>
<dbReference type="Proteomes" id="UP000233553">
    <property type="component" value="Unassembled WGS sequence"/>
</dbReference>
<dbReference type="InterPro" id="IPR013108">
    <property type="entry name" value="Amidohydro_3"/>
</dbReference>
<dbReference type="Gene3D" id="2.30.40.10">
    <property type="entry name" value="Urease, subunit C, domain 1"/>
    <property type="match status" value="1"/>
</dbReference>
<protein>
    <submittedName>
        <fullName evidence="3">Amidohydrolase</fullName>
    </submittedName>
</protein>
<feature type="signal peptide" evidence="1">
    <location>
        <begin position="1"/>
        <end position="20"/>
    </location>
</feature>
<feature type="chain" id="PRO_5014722311" evidence="1">
    <location>
        <begin position="21"/>
        <end position="571"/>
    </location>
</feature>
<dbReference type="SUPFAM" id="SSF51338">
    <property type="entry name" value="Composite domain of metallo-dependent hydrolases"/>
    <property type="match status" value="1"/>
</dbReference>